<evidence type="ECO:0000259" key="2">
    <source>
        <dbReference type="Pfam" id="PF13751"/>
    </source>
</evidence>
<protein>
    <recommendedName>
        <fullName evidence="2">Transposase DDE domain-containing protein</fullName>
    </recommendedName>
</protein>
<dbReference type="InterPro" id="IPR025668">
    <property type="entry name" value="Tnp_DDE_dom"/>
</dbReference>
<feature type="region of interest" description="Disordered" evidence="1">
    <location>
        <begin position="20"/>
        <end position="53"/>
    </location>
</feature>
<proteinExistence type="predicted"/>
<evidence type="ECO:0000313" key="3">
    <source>
        <dbReference type="EMBL" id="KKL65663.1"/>
    </source>
</evidence>
<dbReference type="Pfam" id="PF13751">
    <property type="entry name" value="DDE_Tnp_1_6"/>
    <property type="match status" value="1"/>
</dbReference>
<evidence type="ECO:0000256" key="1">
    <source>
        <dbReference type="SAM" id="MobiDB-lite"/>
    </source>
</evidence>
<dbReference type="PANTHER" id="PTHR33408:SF2">
    <property type="entry name" value="TRANSPOSASE DDE DOMAIN-CONTAINING PROTEIN"/>
    <property type="match status" value="1"/>
</dbReference>
<dbReference type="PANTHER" id="PTHR33408">
    <property type="entry name" value="TRANSPOSASE"/>
    <property type="match status" value="1"/>
</dbReference>
<dbReference type="EMBL" id="LAZR01027460">
    <property type="protein sequence ID" value="KKL65663.1"/>
    <property type="molecule type" value="Genomic_DNA"/>
</dbReference>
<feature type="compositionally biased region" description="Polar residues" evidence="1">
    <location>
        <begin position="29"/>
        <end position="41"/>
    </location>
</feature>
<accession>A0A0F9DUZ5</accession>
<dbReference type="AlphaFoldDB" id="A0A0F9DUZ5"/>
<comment type="caution">
    <text evidence="3">The sequence shown here is derived from an EMBL/GenBank/DDBJ whole genome shotgun (WGS) entry which is preliminary data.</text>
</comment>
<feature type="non-terminal residue" evidence="3">
    <location>
        <position position="1"/>
    </location>
</feature>
<name>A0A0F9DUZ5_9ZZZZ</name>
<organism evidence="3">
    <name type="scientific">marine sediment metagenome</name>
    <dbReference type="NCBI Taxonomy" id="412755"/>
    <lineage>
        <taxon>unclassified sequences</taxon>
        <taxon>metagenomes</taxon>
        <taxon>ecological metagenomes</taxon>
    </lineage>
</organism>
<feature type="domain" description="Transposase DDE" evidence="2">
    <location>
        <begin position="160"/>
        <end position="277"/>
    </location>
</feature>
<gene>
    <name evidence="3" type="ORF">LCGC14_2152720</name>
</gene>
<sequence>YLNKSYQILESRLEQEQQCSDSDDALKSGTANQKYISTTDPDASVTRRGKGKSKLQYQIHRGVDKNCEVITATEVTPGEVNEAHRMQSLVDKHQENTGKTVETVVADSKYGTIENYLSCHEREIKPHFNSLEQTQKGTGKKKDIFPKEVFIYDRENDVYICPAGEMLKRRSYYKKRMHYEYIASAGTCDSCQLRRKCTKAKSGRTLKRHIRQDDLDIMLDKANSIAAKKDIKTRQHLMERSYARSTRYGYQRARWRRLWRVQIQEYLTSAIQNIMVLIDNVKEQMPALAMAQAKPGYQGPRLSLEQLYLCFKKAITCNMNQFYVTFQ</sequence>
<reference evidence="3" key="1">
    <citation type="journal article" date="2015" name="Nature">
        <title>Complex archaea that bridge the gap between prokaryotes and eukaryotes.</title>
        <authorList>
            <person name="Spang A."/>
            <person name="Saw J.H."/>
            <person name="Jorgensen S.L."/>
            <person name="Zaremba-Niedzwiedzka K."/>
            <person name="Martijn J."/>
            <person name="Lind A.E."/>
            <person name="van Eijk R."/>
            <person name="Schleper C."/>
            <person name="Guy L."/>
            <person name="Ettema T.J."/>
        </authorList>
    </citation>
    <scope>NUCLEOTIDE SEQUENCE</scope>
</reference>